<gene>
    <name evidence="2" type="ORF">RF11_03497</name>
</gene>
<dbReference type="AlphaFoldDB" id="A0A0C2MM08"/>
<protein>
    <submittedName>
        <fullName evidence="2">Uncharacterized protein</fullName>
    </submittedName>
</protein>
<accession>A0A0C2MM08</accession>
<reference evidence="2 3" key="1">
    <citation type="journal article" date="2014" name="Genome Biol. Evol.">
        <title>The genome of the myxosporean Thelohanellus kitauei shows adaptations to nutrient acquisition within its fish host.</title>
        <authorList>
            <person name="Yang Y."/>
            <person name="Xiong J."/>
            <person name="Zhou Z."/>
            <person name="Huo F."/>
            <person name="Miao W."/>
            <person name="Ran C."/>
            <person name="Liu Y."/>
            <person name="Zhang J."/>
            <person name="Feng J."/>
            <person name="Wang M."/>
            <person name="Wang M."/>
            <person name="Wang L."/>
            <person name="Yao B."/>
        </authorList>
    </citation>
    <scope>NUCLEOTIDE SEQUENCE [LARGE SCALE GENOMIC DNA]</scope>
    <source>
        <strain evidence="2">Wuqing</strain>
    </source>
</reference>
<dbReference type="Gene3D" id="2.30.30.850">
    <property type="match status" value="1"/>
</dbReference>
<comment type="caution">
    <text evidence="2">The sequence shown here is derived from an EMBL/GenBank/DDBJ whole genome shotgun (WGS) entry which is preliminary data.</text>
</comment>
<evidence type="ECO:0000256" key="1">
    <source>
        <dbReference type="SAM" id="MobiDB-lite"/>
    </source>
</evidence>
<sequence length="193" mass="22412">MFQRPSYLAIDYNLRSDVKNFKQFTDAEIENIMRKIIYSSSRPRRYRSFQYENGRFSLKSVIEDVVYLFVPVDTGNTTNKLSKLWRGSYEVVEVKMPLVKIKTETGKKWIHANRCKKAQANGCYNVKEGSSHQSWESDDEEEQDENGETVEIEEEVNIPDNQSTYNLRTRENILKPEKYCQEGEKSSLGGGGL</sequence>
<proteinExistence type="predicted"/>
<evidence type="ECO:0000313" key="3">
    <source>
        <dbReference type="Proteomes" id="UP000031668"/>
    </source>
</evidence>
<dbReference type="OrthoDB" id="6428870at2759"/>
<dbReference type="EMBL" id="JWZT01003867">
    <property type="protein sequence ID" value="KII65395.1"/>
    <property type="molecule type" value="Genomic_DNA"/>
</dbReference>
<keyword evidence="3" id="KW-1185">Reference proteome</keyword>
<dbReference type="Proteomes" id="UP000031668">
    <property type="component" value="Unassembled WGS sequence"/>
</dbReference>
<name>A0A0C2MM08_THEKT</name>
<evidence type="ECO:0000313" key="2">
    <source>
        <dbReference type="EMBL" id="KII65395.1"/>
    </source>
</evidence>
<feature type="region of interest" description="Disordered" evidence="1">
    <location>
        <begin position="128"/>
        <end position="169"/>
    </location>
</feature>
<organism evidence="2 3">
    <name type="scientific">Thelohanellus kitauei</name>
    <name type="common">Myxosporean</name>
    <dbReference type="NCBI Taxonomy" id="669202"/>
    <lineage>
        <taxon>Eukaryota</taxon>
        <taxon>Metazoa</taxon>
        <taxon>Cnidaria</taxon>
        <taxon>Myxozoa</taxon>
        <taxon>Myxosporea</taxon>
        <taxon>Bivalvulida</taxon>
        <taxon>Platysporina</taxon>
        <taxon>Myxobolidae</taxon>
        <taxon>Thelohanellus</taxon>
    </lineage>
</organism>
<feature type="compositionally biased region" description="Acidic residues" evidence="1">
    <location>
        <begin position="136"/>
        <end position="157"/>
    </location>
</feature>